<evidence type="ECO:0000313" key="1">
    <source>
        <dbReference type="EMBL" id="WAC12491.1"/>
    </source>
</evidence>
<proteinExistence type="predicted"/>
<name>A0A9E8NDH9_9BACT</name>
<keyword evidence="2" id="KW-1185">Reference proteome</keyword>
<dbReference type="RefSeq" id="WP_244824638.1">
    <property type="nucleotide sequence ID" value="NZ_CP112998.1"/>
</dbReference>
<reference evidence="1" key="1">
    <citation type="submission" date="2022-11" db="EMBL/GenBank/DDBJ databases">
        <title>Dyadobacter pollutisoli sp. nov., isolated from plastic dumped soil.</title>
        <authorList>
            <person name="Kim J.M."/>
            <person name="Kim K.R."/>
            <person name="Lee J.K."/>
            <person name="Hao L."/>
            <person name="Jeon C.O."/>
        </authorList>
    </citation>
    <scope>NUCLEOTIDE SEQUENCE</scope>
    <source>
        <strain evidence="1">U1</strain>
    </source>
</reference>
<protein>
    <submittedName>
        <fullName evidence="1">Uncharacterized protein</fullName>
    </submittedName>
</protein>
<evidence type="ECO:0000313" key="2">
    <source>
        <dbReference type="Proteomes" id="UP001164653"/>
    </source>
</evidence>
<accession>A0A9E8NDH9</accession>
<gene>
    <name evidence="1" type="ORF">ON006_00725</name>
</gene>
<dbReference type="EMBL" id="CP112998">
    <property type="protein sequence ID" value="WAC12491.1"/>
    <property type="molecule type" value="Genomic_DNA"/>
</dbReference>
<sequence>MKKTELIFRLTNLEIPQDSYSLDGGFPSETFVVSKNIIGWEFYYSERGSKTGQVNFHSEEEAYDYLHEVLKNEKGKNYF</sequence>
<dbReference type="Proteomes" id="UP001164653">
    <property type="component" value="Chromosome"/>
</dbReference>
<dbReference type="AlphaFoldDB" id="A0A9E8NDH9"/>
<dbReference type="KEGG" id="dpf:ON006_00725"/>
<organism evidence="1 2">
    <name type="scientific">Dyadobacter pollutisoli</name>
    <dbReference type="NCBI Taxonomy" id="2910158"/>
    <lineage>
        <taxon>Bacteria</taxon>
        <taxon>Pseudomonadati</taxon>
        <taxon>Bacteroidota</taxon>
        <taxon>Cytophagia</taxon>
        <taxon>Cytophagales</taxon>
        <taxon>Spirosomataceae</taxon>
        <taxon>Dyadobacter</taxon>
    </lineage>
</organism>